<gene>
    <name evidence="1" type="ORF">R3P38DRAFT_3222947</name>
</gene>
<proteinExistence type="predicted"/>
<comment type="caution">
    <text evidence="1">The sequence shown here is derived from an EMBL/GenBank/DDBJ whole genome shotgun (WGS) entry which is preliminary data.</text>
</comment>
<keyword evidence="2" id="KW-1185">Reference proteome</keyword>
<protein>
    <submittedName>
        <fullName evidence="1">Uncharacterized protein</fullName>
    </submittedName>
</protein>
<evidence type="ECO:0000313" key="2">
    <source>
        <dbReference type="Proteomes" id="UP001362999"/>
    </source>
</evidence>
<evidence type="ECO:0000313" key="1">
    <source>
        <dbReference type="EMBL" id="KAK6995974.1"/>
    </source>
</evidence>
<name>A0AAV9ZXP1_9AGAR</name>
<dbReference type="AlphaFoldDB" id="A0AAV9ZXP1"/>
<sequence>MAGSHRRASGAYTNLPLRSLVPSYIVRCPLLRADPLNASADLTDRTRKALAKNRFGATFAVAPPTQFRFRNAPGSTPLRIKQSLGRTEVRRPTAVLVPGLTAGVDLPSCSGIPPYWRMLCPAGVSSRAGDDSSKSVSREMLSPIEHTFVNLVRLVAFISASQLTCPLSSMRTLKSIPPHAHRRYTYIVPLISHIFGLSHDLDTTAPPDTFHPTVTDPSTLRL</sequence>
<organism evidence="1 2">
    <name type="scientific">Favolaschia claudopus</name>
    <dbReference type="NCBI Taxonomy" id="2862362"/>
    <lineage>
        <taxon>Eukaryota</taxon>
        <taxon>Fungi</taxon>
        <taxon>Dikarya</taxon>
        <taxon>Basidiomycota</taxon>
        <taxon>Agaricomycotina</taxon>
        <taxon>Agaricomycetes</taxon>
        <taxon>Agaricomycetidae</taxon>
        <taxon>Agaricales</taxon>
        <taxon>Marasmiineae</taxon>
        <taxon>Mycenaceae</taxon>
        <taxon>Favolaschia</taxon>
    </lineage>
</organism>
<dbReference type="EMBL" id="JAWWNJ010000100">
    <property type="protein sequence ID" value="KAK6995974.1"/>
    <property type="molecule type" value="Genomic_DNA"/>
</dbReference>
<accession>A0AAV9ZXP1</accession>
<dbReference type="Proteomes" id="UP001362999">
    <property type="component" value="Unassembled WGS sequence"/>
</dbReference>
<reference evidence="1 2" key="1">
    <citation type="journal article" date="2024" name="J Genomics">
        <title>Draft genome sequencing and assembly of Favolaschia claudopus CIRM-BRFM 2984 isolated from oak limbs.</title>
        <authorList>
            <person name="Navarro D."/>
            <person name="Drula E."/>
            <person name="Chaduli D."/>
            <person name="Cazenave R."/>
            <person name="Ahrendt S."/>
            <person name="Wang J."/>
            <person name="Lipzen A."/>
            <person name="Daum C."/>
            <person name="Barry K."/>
            <person name="Grigoriev I.V."/>
            <person name="Favel A."/>
            <person name="Rosso M.N."/>
            <person name="Martin F."/>
        </authorList>
    </citation>
    <scope>NUCLEOTIDE SEQUENCE [LARGE SCALE GENOMIC DNA]</scope>
    <source>
        <strain evidence="1 2">CIRM-BRFM 2984</strain>
    </source>
</reference>